<evidence type="ECO:0000313" key="3">
    <source>
        <dbReference type="Proteomes" id="UP000036270"/>
    </source>
</evidence>
<organism evidence="2 3">
    <name type="scientific">Muribacter muris</name>
    <dbReference type="NCBI Taxonomy" id="67855"/>
    <lineage>
        <taxon>Bacteria</taxon>
        <taxon>Pseudomonadati</taxon>
        <taxon>Pseudomonadota</taxon>
        <taxon>Gammaproteobacteria</taxon>
        <taxon>Pasteurellales</taxon>
        <taxon>Pasteurellaceae</taxon>
        <taxon>Muribacter</taxon>
    </lineage>
</organism>
<protein>
    <submittedName>
        <fullName evidence="2">Uncharacterized protein</fullName>
    </submittedName>
</protein>
<comment type="caution">
    <text evidence="2">The sequence shown here is derived from an EMBL/GenBank/DDBJ whole genome shotgun (WGS) entry which is preliminary data.</text>
</comment>
<evidence type="ECO:0000313" key="2">
    <source>
        <dbReference type="EMBL" id="KMK51566.1"/>
    </source>
</evidence>
<proteinExistence type="predicted"/>
<dbReference type="EMBL" id="JWIZ01000030">
    <property type="protein sequence ID" value="KMK51566.1"/>
    <property type="molecule type" value="Genomic_DNA"/>
</dbReference>
<gene>
    <name evidence="2" type="ORF">RO21_05745</name>
</gene>
<feature type="signal peptide" evidence="1">
    <location>
        <begin position="1"/>
        <end position="20"/>
    </location>
</feature>
<dbReference type="PATRIC" id="fig|67855.3.peg.1124"/>
<sequence>MLRKIGLFGVIILLHFKSFAADNLSLIQNNNELTINYQIDNATDININKMLHSLLIKEKTTTHSPNGHFKVTIRIESKISKEFYDTLRLYSNGEFLLYRDYLLPEQITYQDNTKINIKDDRYPSISILENQEKQYIIGKRYIFFGKREKIKILGLDNNIAFKHKITVASH</sequence>
<keyword evidence="1" id="KW-0732">Signal</keyword>
<keyword evidence="3" id="KW-1185">Reference proteome</keyword>
<dbReference type="AlphaFoldDB" id="A0A0J5P5M0"/>
<reference evidence="2 3" key="1">
    <citation type="submission" date="2014-12" db="EMBL/GenBank/DDBJ databases">
        <title>Reclassification of Actinobacillus muris as Muribacter muris.</title>
        <authorList>
            <person name="Christensen H."/>
            <person name="Nicklas W."/>
            <person name="Bisgaard M."/>
        </authorList>
    </citation>
    <scope>NUCLEOTIDE SEQUENCE [LARGE SCALE GENOMIC DNA]</scope>
    <source>
        <strain evidence="2 3">Ackerman80-443D</strain>
    </source>
</reference>
<evidence type="ECO:0000256" key="1">
    <source>
        <dbReference type="SAM" id="SignalP"/>
    </source>
</evidence>
<accession>A0A0J5P5M0</accession>
<dbReference type="Proteomes" id="UP000036270">
    <property type="component" value="Unassembled WGS sequence"/>
</dbReference>
<dbReference type="RefSeq" id="WP_047976841.1">
    <property type="nucleotide sequence ID" value="NZ_JWIZ01000030.1"/>
</dbReference>
<feature type="chain" id="PRO_5005262772" evidence="1">
    <location>
        <begin position="21"/>
        <end position="170"/>
    </location>
</feature>
<name>A0A0J5P5M0_9PAST</name>